<dbReference type="PANTHER" id="PTHR46268">
    <property type="entry name" value="STRESS RESPONSE PROTEIN NHAX"/>
    <property type="match status" value="1"/>
</dbReference>
<dbReference type="Gene3D" id="3.40.50.620">
    <property type="entry name" value="HUPs"/>
    <property type="match status" value="1"/>
</dbReference>
<evidence type="ECO:0000313" key="4">
    <source>
        <dbReference type="Proteomes" id="UP001519307"/>
    </source>
</evidence>
<organism evidence="3 4">
    <name type="scientific">Clostridium algifaecis</name>
    <dbReference type="NCBI Taxonomy" id="1472040"/>
    <lineage>
        <taxon>Bacteria</taxon>
        <taxon>Bacillati</taxon>
        <taxon>Bacillota</taxon>
        <taxon>Clostridia</taxon>
        <taxon>Eubacteriales</taxon>
        <taxon>Clostridiaceae</taxon>
        <taxon>Clostridium</taxon>
    </lineage>
</organism>
<evidence type="ECO:0000256" key="1">
    <source>
        <dbReference type="ARBA" id="ARBA00008791"/>
    </source>
</evidence>
<accession>A0ABS4KUM6</accession>
<evidence type="ECO:0000313" key="3">
    <source>
        <dbReference type="EMBL" id="MBP2033161.1"/>
    </source>
</evidence>
<dbReference type="InterPro" id="IPR006015">
    <property type="entry name" value="Universal_stress_UspA"/>
</dbReference>
<dbReference type="Pfam" id="PF00582">
    <property type="entry name" value="Usp"/>
    <property type="match status" value="1"/>
</dbReference>
<dbReference type="InterPro" id="IPR006016">
    <property type="entry name" value="UspA"/>
</dbReference>
<dbReference type="Proteomes" id="UP001519307">
    <property type="component" value="Unassembled WGS sequence"/>
</dbReference>
<name>A0ABS4KUM6_9CLOT</name>
<feature type="domain" description="UspA" evidence="2">
    <location>
        <begin position="4"/>
        <end position="136"/>
    </location>
</feature>
<dbReference type="RefSeq" id="WP_209702311.1">
    <property type="nucleotide sequence ID" value="NZ_JAGGLM010000011.1"/>
</dbReference>
<proteinExistence type="inferred from homology"/>
<dbReference type="PANTHER" id="PTHR46268:SF6">
    <property type="entry name" value="UNIVERSAL STRESS PROTEIN UP12"/>
    <property type="match status" value="1"/>
</dbReference>
<sequence>MTKKKILVPLDETDRSMHSLDCLKKLFKKDEVQVTLMHVSEIVIANDMVISNDEIVRAKEKGENILSRAEKQLEGYEVEKYCAFGYASDEILAKSKEDKFDAIIMTKSNKKGIARMIGSVTNKVLKNTQILVMIVPE</sequence>
<dbReference type="EMBL" id="JAGGLM010000011">
    <property type="protein sequence ID" value="MBP2033161.1"/>
    <property type="molecule type" value="Genomic_DNA"/>
</dbReference>
<dbReference type="PRINTS" id="PR01438">
    <property type="entry name" value="UNVRSLSTRESS"/>
</dbReference>
<protein>
    <submittedName>
        <fullName evidence="3">Nucleotide-binding universal stress UspA family protein</fullName>
    </submittedName>
</protein>
<comment type="similarity">
    <text evidence="1">Belongs to the universal stress protein A family.</text>
</comment>
<reference evidence="3 4" key="1">
    <citation type="submission" date="2021-03" db="EMBL/GenBank/DDBJ databases">
        <title>Genomic Encyclopedia of Type Strains, Phase IV (KMG-IV): sequencing the most valuable type-strain genomes for metagenomic binning, comparative biology and taxonomic classification.</title>
        <authorList>
            <person name="Goeker M."/>
        </authorList>
    </citation>
    <scope>NUCLEOTIDE SEQUENCE [LARGE SCALE GENOMIC DNA]</scope>
    <source>
        <strain evidence="3 4">DSM 28783</strain>
    </source>
</reference>
<dbReference type="SUPFAM" id="SSF52402">
    <property type="entry name" value="Adenine nucleotide alpha hydrolases-like"/>
    <property type="match status" value="1"/>
</dbReference>
<dbReference type="InterPro" id="IPR014729">
    <property type="entry name" value="Rossmann-like_a/b/a_fold"/>
</dbReference>
<comment type="caution">
    <text evidence="3">The sequence shown here is derived from an EMBL/GenBank/DDBJ whole genome shotgun (WGS) entry which is preliminary data.</text>
</comment>
<dbReference type="CDD" id="cd00293">
    <property type="entry name" value="USP-like"/>
    <property type="match status" value="1"/>
</dbReference>
<keyword evidence="4" id="KW-1185">Reference proteome</keyword>
<evidence type="ECO:0000259" key="2">
    <source>
        <dbReference type="Pfam" id="PF00582"/>
    </source>
</evidence>
<gene>
    <name evidence="3" type="ORF">J2Z42_001848</name>
</gene>